<name>A0ABT1KCT6_9ACTN</name>
<dbReference type="PANTHER" id="PTHR46796">
    <property type="entry name" value="HTH-TYPE TRANSCRIPTIONAL ACTIVATOR RHAS-RELATED"/>
    <property type="match status" value="1"/>
</dbReference>
<protein>
    <submittedName>
        <fullName evidence="5">AraC-like DNA-binding protein</fullName>
    </submittedName>
</protein>
<keyword evidence="2" id="KW-0238">DNA-binding</keyword>
<dbReference type="PANTHER" id="PTHR46796:SF15">
    <property type="entry name" value="BLL1074 PROTEIN"/>
    <property type="match status" value="1"/>
</dbReference>
<dbReference type="InterPro" id="IPR018062">
    <property type="entry name" value="HTH_AraC-typ_CS"/>
</dbReference>
<dbReference type="PROSITE" id="PS00041">
    <property type="entry name" value="HTH_ARAC_FAMILY_1"/>
    <property type="match status" value="1"/>
</dbReference>
<proteinExistence type="predicted"/>
<keyword evidence="6" id="KW-1185">Reference proteome</keyword>
<comment type="caution">
    <text evidence="5">The sequence shown here is derived from an EMBL/GenBank/DDBJ whole genome shotgun (WGS) entry which is preliminary data.</text>
</comment>
<evidence type="ECO:0000256" key="1">
    <source>
        <dbReference type="ARBA" id="ARBA00023015"/>
    </source>
</evidence>
<dbReference type="InterPro" id="IPR009057">
    <property type="entry name" value="Homeodomain-like_sf"/>
</dbReference>
<dbReference type="Pfam" id="PF12833">
    <property type="entry name" value="HTH_18"/>
    <property type="match status" value="1"/>
</dbReference>
<dbReference type="PROSITE" id="PS01124">
    <property type="entry name" value="HTH_ARAC_FAMILY_2"/>
    <property type="match status" value="1"/>
</dbReference>
<evidence type="ECO:0000256" key="3">
    <source>
        <dbReference type="ARBA" id="ARBA00023163"/>
    </source>
</evidence>
<dbReference type="Proteomes" id="UP001320766">
    <property type="component" value="Unassembled WGS sequence"/>
</dbReference>
<dbReference type="InterPro" id="IPR050204">
    <property type="entry name" value="AraC_XylS_family_regulators"/>
</dbReference>
<dbReference type="SUPFAM" id="SSF51182">
    <property type="entry name" value="RmlC-like cupins"/>
    <property type="match status" value="1"/>
</dbReference>
<feature type="domain" description="HTH araC/xylS-type" evidence="4">
    <location>
        <begin position="125"/>
        <end position="222"/>
    </location>
</feature>
<gene>
    <name evidence="5" type="ORF">HD595_007949</name>
</gene>
<reference evidence="5 6" key="1">
    <citation type="submission" date="2022-06" db="EMBL/GenBank/DDBJ databases">
        <title>Sequencing the genomes of 1000 actinobacteria strains.</title>
        <authorList>
            <person name="Klenk H.-P."/>
        </authorList>
    </citation>
    <scope>NUCLEOTIDE SEQUENCE [LARGE SCALE GENOMIC DNA]</scope>
    <source>
        <strain evidence="5 6">DSM 44170</strain>
    </source>
</reference>
<dbReference type="InterPro" id="IPR018060">
    <property type="entry name" value="HTH_AraC"/>
</dbReference>
<dbReference type="Gene3D" id="1.10.10.60">
    <property type="entry name" value="Homeodomain-like"/>
    <property type="match status" value="1"/>
</dbReference>
<dbReference type="SUPFAM" id="SSF46689">
    <property type="entry name" value="Homeodomain-like"/>
    <property type="match status" value="1"/>
</dbReference>
<dbReference type="EMBL" id="JAMZEC010000001">
    <property type="protein sequence ID" value="MCP2351827.1"/>
    <property type="molecule type" value="Genomic_DNA"/>
</dbReference>
<dbReference type="InterPro" id="IPR011051">
    <property type="entry name" value="RmlC_Cupin_sf"/>
</dbReference>
<evidence type="ECO:0000256" key="2">
    <source>
        <dbReference type="ARBA" id="ARBA00023125"/>
    </source>
</evidence>
<evidence type="ECO:0000259" key="4">
    <source>
        <dbReference type="PROSITE" id="PS01124"/>
    </source>
</evidence>
<organism evidence="5 6">
    <name type="scientific">Nonomuraea roseoviolacea subsp. carminata</name>
    <dbReference type="NCBI Taxonomy" id="160689"/>
    <lineage>
        <taxon>Bacteria</taxon>
        <taxon>Bacillati</taxon>
        <taxon>Actinomycetota</taxon>
        <taxon>Actinomycetes</taxon>
        <taxon>Streptosporangiales</taxon>
        <taxon>Streptosporangiaceae</taxon>
        <taxon>Nonomuraea</taxon>
    </lineage>
</organism>
<keyword evidence="3" id="KW-0804">Transcription</keyword>
<evidence type="ECO:0000313" key="6">
    <source>
        <dbReference type="Proteomes" id="UP001320766"/>
    </source>
</evidence>
<keyword evidence="1" id="KW-0805">Transcription regulation</keyword>
<accession>A0ABT1KCT6</accession>
<dbReference type="SMART" id="SM00342">
    <property type="entry name" value="HTH_ARAC"/>
    <property type="match status" value="1"/>
</dbReference>
<evidence type="ECO:0000313" key="5">
    <source>
        <dbReference type="EMBL" id="MCP2351827.1"/>
    </source>
</evidence>
<dbReference type="RefSeq" id="WP_253778509.1">
    <property type="nucleotide sequence ID" value="NZ_BAAAVE010000011.1"/>
</dbReference>
<sequence>MNAGTQPPRFAVGEGYAVYRGPAAGGAFHRHAAFQIAVAAEGEVTVVDERETRHRGVALVVPPMARHRMLTAADLLIFYIEPHCVFADRLRERCGDGITAVPELRDLREEDIGRAGVRPSAELDPRLVAALNTLKERSVPMPSLAAAVGLSPQRLRALARHQVGMPLARWRVWARLRLAAEAMRAGRSPADAAIEAGFTDQAHLTRQMREMMGLTPAAVLQHLRGQSRRAT</sequence>